<protein>
    <submittedName>
        <fullName evidence="1">Uncharacterized protein</fullName>
    </submittedName>
</protein>
<accession>A0A8S5U2F4</accession>
<dbReference type="EMBL" id="BK015988">
    <property type="protein sequence ID" value="DAF88631.1"/>
    <property type="molecule type" value="Genomic_DNA"/>
</dbReference>
<reference evidence="1" key="1">
    <citation type="journal article" date="2021" name="Proc. Natl. Acad. Sci. U.S.A.">
        <title>A Catalog of Tens of Thousands of Viruses from Human Metagenomes Reveals Hidden Associations with Chronic Diseases.</title>
        <authorList>
            <person name="Tisza M.J."/>
            <person name="Buck C.B."/>
        </authorList>
    </citation>
    <scope>NUCLEOTIDE SEQUENCE</scope>
    <source>
        <strain evidence="1">Ctqzz19</strain>
    </source>
</reference>
<proteinExistence type="predicted"/>
<sequence length="116" mass="13512">MKSRINEDWAKSRMKKLCTDCQNRMIKKHTEEYERAIREGFTCGLAVAMKSQQLYRGYGKKRLQRLAGDVNDLVNFKPFGKEIDFKYIVDEMKEKYGVDLDKIDLVVEVKPAGKGE</sequence>
<organism evidence="1">
    <name type="scientific">Siphoviridae sp. ctqzz19</name>
    <dbReference type="NCBI Taxonomy" id="2825682"/>
    <lineage>
        <taxon>Viruses</taxon>
        <taxon>Duplodnaviria</taxon>
        <taxon>Heunggongvirae</taxon>
        <taxon>Uroviricota</taxon>
        <taxon>Caudoviricetes</taxon>
    </lineage>
</organism>
<evidence type="ECO:0000313" key="1">
    <source>
        <dbReference type="EMBL" id="DAF88631.1"/>
    </source>
</evidence>
<name>A0A8S5U2F4_9CAUD</name>